<dbReference type="GeneID" id="4319111"/>
<dbReference type="Pfam" id="PF11951">
    <property type="entry name" value="Fungal_trans_2"/>
    <property type="match status" value="1"/>
</dbReference>
<dbReference type="RefSeq" id="XP_001210000.1">
    <property type="nucleotide sequence ID" value="XM_001210000.1"/>
</dbReference>
<protein>
    <recommendedName>
        <fullName evidence="5">Transcription factor domain-containing protein</fullName>
    </recommendedName>
</protein>
<gene>
    <name evidence="3" type="ORF">ATEG_07314</name>
</gene>
<dbReference type="VEuPathDB" id="FungiDB:ATEG_07314"/>
<evidence type="ECO:0000256" key="1">
    <source>
        <dbReference type="ARBA" id="ARBA00004123"/>
    </source>
</evidence>
<keyword evidence="2" id="KW-0539">Nucleus</keyword>
<dbReference type="GO" id="GO:0005634">
    <property type="term" value="C:nucleus"/>
    <property type="evidence" value="ECO:0007669"/>
    <property type="project" value="UniProtKB-SubCell"/>
</dbReference>
<comment type="subcellular location">
    <subcellularLocation>
        <location evidence="1">Nucleus</location>
    </subcellularLocation>
</comment>
<dbReference type="AlphaFoldDB" id="Q0CG78"/>
<dbReference type="EMBL" id="CH476603">
    <property type="protein sequence ID" value="EAU32698.1"/>
    <property type="molecule type" value="Genomic_DNA"/>
</dbReference>
<name>Q0CG78_ASPTN</name>
<proteinExistence type="predicted"/>
<dbReference type="PANTHER" id="PTHR37534">
    <property type="entry name" value="TRANSCRIPTIONAL ACTIVATOR PROTEIN UGA3"/>
    <property type="match status" value="1"/>
</dbReference>
<dbReference type="Proteomes" id="UP000007963">
    <property type="component" value="Unassembled WGS sequence"/>
</dbReference>
<dbReference type="InterPro" id="IPR021858">
    <property type="entry name" value="Fun_TF"/>
</dbReference>
<dbReference type="PANTHER" id="PTHR37534:SF49">
    <property type="entry name" value="LYSINE BIOSYNTHESIS REGULATORY PROTEIN LYS14"/>
    <property type="match status" value="1"/>
</dbReference>
<evidence type="ECO:0000313" key="4">
    <source>
        <dbReference type="Proteomes" id="UP000007963"/>
    </source>
</evidence>
<dbReference type="OrthoDB" id="3477330at2759"/>
<organism evidence="3 4">
    <name type="scientific">Aspergillus terreus (strain NIH 2624 / FGSC A1156)</name>
    <dbReference type="NCBI Taxonomy" id="341663"/>
    <lineage>
        <taxon>Eukaryota</taxon>
        <taxon>Fungi</taxon>
        <taxon>Dikarya</taxon>
        <taxon>Ascomycota</taxon>
        <taxon>Pezizomycotina</taxon>
        <taxon>Eurotiomycetes</taxon>
        <taxon>Eurotiomycetidae</taxon>
        <taxon>Eurotiales</taxon>
        <taxon>Aspergillaceae</taxon>
        <taxon>Aspergillus</taxon>
        <taxon>Aspergillus subgen. Circumdati</taxon>
    </lineage>
</organism>
<dbReference type="GO" id="GO:0045944">
    <property type="term" value="P:positive regulation of transcription by RNA polymerase II"/>
    <property type="evidence" value="ECO:0007669"/>
    <property type="project" value="TreeGrafter"/>
</dbReference>
<evidence type="ECO:0000313" key="3">
    <source>
        <dbReference type="EMBL" id="EAU32698.1"/>
    </source>
</evidence>
<sequence length="498" mass="55080">MLVRDPALPLSCLSTEIDQMLLQLEERVIRDNEGIVGPFTAFEACDYTSALVRIATGHTDDSDSIATDSISLFDPASPTPSSLSLYIDAVAAELMHNYIHIVSHVLQPADHPKNPYRSIYVPRAIAAGRIVVGIGDNQSHSGTALSHALLAVSAFHMYRNQPENQHYDKLARLHRVEAVSSLKNALSVGEGTSDRSTTLSAMLSLVSIDLMEGEFTEFWIHLEGCERLMSSFGGPPDNSPQHTQLNNICSFMHTLSQSTAPYTTPKPSLEACDRIEDLLNHSPFLPDDHSLEFTYGTTANLASYLHLTISLSQSIAYFELNELPTPPYLRKACMALYAAISGWSINQESLASLPGTDYETRSLITCHVVAFHAAIVIYFHTMLDYPTPHSILQSYNKICVSNLLAAEVLKMSNGASKGWNAMAPIVWPGFVASCEAELIDQPLWRAWWTGVQKYCIGSIKTLWDVVQDVWRDRDAGLAQKPGWREVLRRRGKRVMSGG</sequence>
<dbReference type="STRING" id="341663.Q0CG78"/>
<accession>Q0CG78</accession>
<evidence type="ECO:0000256" key="2">
    <source>
        <dbReference type="ARBA" id="ARBA00023242"/>
    </source>
</evidence>
<dbReference type="HOGENOM" id="CLU_009030_2_2_1"/>
<dbReference type="OMA" id="NPWRTTY"/>
<reference evidence="4" key="1">
    <citation type="submission" date="2005-09" db="EMBL/GenBank/DDBJ databases">
        <title>Annotation of the Aspergillus terreus NIH2624 genome.</title>
        <authorList>
            <person name="Birren B.W."/>
            <person name="Lander E.S."/>
            <person name="Galagan J.E."/>
            <person name="Nusbaum C."/>
            <person name="Devon K."/>
            <person name="Henn M."/>
            <person name="Ma L.-J."/>
            <person name="Jaffe D.B."/>
            <person name="Butler J."/>
            <person name="Alvarez P."/>
            <person name="Gnerre S."/>
            <person name="Grabherr M."/>
            <person name="Kleber M."/>
            <person name="Mauceli E.W."/>
            <person name="Brockman W."/>
            <person name="Rounsley S."/>
            <person name="Young S.K."/>
            <person name="LaButti K."/>
            <person name="Pushparaj V."/>
            <person name="DeCaprio D."/>
            <person name="Crawford M."/>
            <person name="Koehrsen M."/>
            <person name="Engels R."/>
            <person name="Montgomery P."/>
            <person name="Pearson M."/>
            <person name="Howarth C."/>
            <person name="Larson L."/>
            <person name="Luoma S."/>
            <person name="White J."/>
            <person name="Alvarado L."/>
            <person name="Kodira C.D."/>
            <person name="Zeng Q."/>
            <person name="Oleary S."/>
            <person name="Yandava C."/>
            <person name="Denning D.W."/>
            <person name="Nierman W.C."/>
            <person name="Milne T."/>
            <person name="Madden K."/>
        </authorList>
    </citation>
    <scope>NUCLEOTIDE SEQUENCE [LARGE SCALE GENOMIC DNA]</scope>
    <source>
        <strain evidence="4">NIH 2624 / FGSC A1156</strain>
    </source>
</reference>
<dbReference type="GO" id="GO:0000976">
    <property type="term" value="F:transcription cis-regulatory region binding"/>
    <property type="evidence" value="ECO:0007669"/>
    <property type="project" value="TreeGrafter"/>
</dbReference>
<evidence type="ECO:0008006" key="5">
    <source>
        <dbReference type="Google" id="ProtNLM"/>
    </source>
</evidence>
<dbReference type="GO" id="GO:0003700">
    <property type="term" value="F:DNA-binding transcription factor activity"/>
    <property type="evidence" value="ECO:0007669"/>
    <property type="project" value="TreeGrafter"/>
</dbReference>